<dbReference type="AlphaFoldDB" id="V4BDD7"/>
<dbReference type="KEGG" id="lgi:LOTGIDRAFT_167238"/>
<evidence type="ECO:0008006" key="3">
    <source>
        <dbReference type="Google" id="ProtNLM"/>
    </source>
</evidence>
<protein>
    <recommendedName>
        <fullName evidence="3">SEA domain-containing protein</fullName>
    </recommendedName>
</protein>
<reference evidence="1" key="1">
    <citation type="journal article" date="2013" name="Nature">
        <title>Insights into bilaterian evolution from three spiralian genomes.</title>
        <authorList>
            <person name="Simakov O."/>
            <person name="Marletaz F."/>
            <person name="Cho S.J."/>
            <person name="Edsinger-Gonzales E."/>
            <person name="Havlak P."/>
            <person name="Hellsten U."/>
            <person name="Kuo D.H."/>
            <person name="Larsson T."/>
            <person name="Lv J."/>
            <person name="Arendt D."/>
            <person name="Savage R."/>
            <person name="Osoegawa K."/>
            <person name="de Jong P."/>
            <person name="Grimwood J."/>
            <person name="Chapman J.A."/>
            <person name="Shapiro H."/>
            <person name="Aerts A."/>
            <person name="Otillar R.P."/>
            <person name="Terry A.Y."/>
            <person name="Boore J.L."/>
            <person name="Grigoriev I.V."/>
            <person name="Lindberg D.R."/>
            <person name="Seaver E.C."/>
            <person name="Weisblat D.A."/>
            <person name="Putnam N.H."/>
            <person name="Rokhsar D.S."/>
        </authorList>
    </citation>
    <scope>NUCLEOTIDE SEQUENCE [LARGE SCALE GENOMIC DNA]</scope>
</reference>
<dbReference type="HOGENOM" id="CLU_2239652_0_0_1"/>
<dbReference type="RefSeq" id="XP_009062958.1">
    <property type="nucleotide sequence ID" value="XM_009064710.1"/>
</dbReference>
<keyword evidence="2" id="KW-1185">Reference proteome</keyword>
<dbReference type="GeneID" id="20240565"/>
<name>V4BDD7_LOTGI</name>
<dbReference type="EMBL" id="KB203083">
    <property type="protein sequence ID" value="ESO86424.1"/>
    <property type="molecule type" value="Genomic_DNA"/>
</dbReference>
<gene>
    <name evidence="1" type="ORF">LOTGIDRAFT_167238</name>
</gene>
<dbReference type="Proteomes" id="UP000030746">
    <property type="component" value="Unassembled WGS sequence"/>
</dbReference>
<evidence type="ECO:0000313" key="1">
    <source>
        <dbReference type="EMBL" id="ESO86424.1"/>
    </source>
</evidence>
<dbReference type="PROSITE" id="PS51257">
    <property type="entry name" value="PROKAR_LIPOPROTEIN"/>
    <property type="match status" value="1"/>
</dbReference>
<organism evidence="1 2">
    <name type="scientific">Lottia gigantea</name>
    <name type="common">Giant owl limpet</name>
    <dbReference type="NCBI Taxonomy" id="225164"/>
    <lineage>
        <taxon>Eukaryota</taxon>
        <taxon>Metazoa</taxon>
        <taxon>Spiralia</taxon>
        <taxon>Lophotrochozoa</taxon>
        <taxon>Mollusca</taxon>
        <taxon>Gastropoda</taxon>
        <taxon>Patellogastropoda</taxon>
        <taxon>Lottioidea</taxon>
        <taxon>Lottiidae</taxon>
        <taxon>Lottia</taxon>
    </lineage>
</organism>
<sequence>MKEFKRKRCICFVVVTFITCLVLAACITSALLIHVIGAFQSKLTVTATNQKYSEGMEDSSSQVFQDFQDQFCSAKWFDRRNFLHIYQNREVGSGSPNTNYGKPSC</sequence>
<evidence type="ECO:0000313" key="2">
    <source>
        <dbReference type="Proteomes" id="UP000030746"/>
    </source>
</evidence>
<dbReference type="CTD" id="20240565"/>
<proteinExistence type="predicted"/>
<accession>V4BDD7</accession>